<dbReference type="InterPro" id="IPR010985">
    <property type="entry name" value="Ribbon_hlx_hlx"/>
</dbReference>
<evidence type="ECO:0008006" key="4">
    <source>
        <dbReference type="Google" id="ProtNLM"/>
    </source>
</evidence>
<name>A0A147I5F1_9SPHN</name>
<dbReference type="EMBL" id="LDTD01000014">
    <property type="protein sequence ID" value="KTT73825.1"/>
    <property type="molecule type" value="Genomic_DNA"/>
</dbReference>
<protein>
    <recommendedName>
        <fullName evidence="4">Plasmid segregation centromere-binding protein ParG</fullName>
    </recommendedName>
</protein>
<gene>
    <name evidence="2" type="ORF">NS319_02665</name>
</gene>
<dbReference type="RefSeq" id="WP_058732286.1">
    <property type="nucleotide sequence ID" value="NZ_LDTD01000014.1"/>
</dbReference>
<dbReference type="GO" id="GO:0006355">
    <property type="term" value="P:regulation of DNA-templated transcription"/>
    <property type="evidence" value="ECO:0007669"/>
    <property type="project" value="InterPro"/>
</dbReference>
<dbReference type="AlphaFoldDB" id="A0A147I5F1"/>
<dbReference type="PATRIC" id="fig|33051.3.peg.776"/>
<evidence type="ECO:0000313" key="3">
    <source>
        <dbReference type="Proteomes" id="UP000072867"/>
    </source>
</evidence>
<feature type="region of interest" description="Disordered" evidence="1">
    <location>
        <begin position="1"/>
        <end position="21"/>
    </location>
</feature>
<accession>A0A147I5F1</accession>
<evidence type="ECO:0000256" key="1">
    <source>
        <dbReference type="SAM" id="MobiDB-lite"/>
    </source>
</evidence>
<organism evidence="2 3">
    <name type="scientific">Sphingomonas sanguinis</name>
    <dbReference type="NCBI Taxonomy" id="33051"/>
    <lineage>
        <taxon>Bacteria</taxon>
        <taxon>Pseudomonadati</taxon>
        <taxon>Pseudomonadota</taxon>
        <taxon>Alphaproteobacteria</taxon>
        <taxon>Sphingomonadales</taxon>
        <taxon>Sphingomonadaceae</taxon>
        <taxon>Sphingomonas</taxon>
    </lineage>
</organism>
<proteinExistence type="predicted"/>
<dbReference type="Proteomes" id="UP000072867">
    <property type="component" value="Unassembled WGS sequence"/>
</dbReference>
<comment type="caution">
    <text evidence="2">The sequence shown here is derived from an EMBL/GenBank/DDBJ whole genome shotgun (WGS) entry which is preliminary data.</text>
</comment>
<dbReference type="InterPro" id="IPR056972">
    <property type="entry name" value="RHH_dom-containing"/>
</dbReference>
<dbReference type="Pfam" id="PF23807">
    <property type="entry name" value="RHH_10"/>
    <property type="match status" value="1"/>
</dbReference>
<reference evidence="2 3" key="1">
    <citation type="journal article" date="2016" name="Front. Microbiol.">
        <title>Genomic Resource of Rice Seed Associated Bacteria.</title>
        <authorList>
            <person name="Midha S."/>
            <person name="Bansal K."/>
            <person name="Sharma S."/>
            <person name="Kumar N."/>
            <person name="Patil P.P."/>
            <person name="Chaudhry V."/>
            <person name="Patil P.B."/>
        </authorList>
    </citation>
    <scope>NUCLEOTIDE SEQUENCE [LARGE SCALE GENOMIC DNA]</scope>
    <source>
        <strain evidence="2 3">NS319</strain>
    </source>
</reference>
<sequence length="88" mass="9680">MTENPKRRGGFAARPADPETWIRTADAVTAPEPAASETTPFTARLTIDVTPELRGRLKITAFRRGITVAEMLRDLLAREFPSTEGDVP</sequence>
<evidence type="ECO:0000313" key="2">
    <source>
        <dbReference type="EMBL" id="KTT73825.1"/>
    </source>
</evidence>
<dbReference type="SUPFAM" id="SSF47598">
    <property type="entry name" value="Ribbon-helix-helix"/>
    <property type="match status" value="1"/>
</dbReference>